<dbReference type="Proteomes" id="UP000663827">
    <property type="component" value="Unassembled WGS sequence"/>
</dbReference>
<sequence length="90" mass="10415">MSELQSTHIAEERPIVESYIVTLKEATNTERHLKWMDKLWIGMKVIDPVSAMWERTLSDLIRGLRANKGDESQFIAKAVDEIRTEVKSKD</sequence>
<dbReference type="EMBL" id="CAJNJQ010002354">
    <property type="protein sequence ID" value="CAE7173219.1"/>
    <property type="molecule type" value="Genomic_DNA"/>
</dbReference>
<evidence type="ECO:0000313" key="2">
    <source>
        <dbReference type="Proteomes" id="UP000663827"/>
    </source>
</evidence>
<evidence type="ECO:0000313" key="1">
    <source>
        <dbReference type="EMBL" id="CAE7173219.1"/>
    </source>
</evidence>
<dbReference type="AlphaFoldDB" id="A0A8H3HYW7"/>
<comment type="caution">
    <text evidence="1">The sequence shown here is derived from an EMBL/GenBank/DDBJ whole genome shotgun (WGS) entry which is preliminary data.</text>
</comment>
<reference evidence="1" key="1">
    <citation type="submission" date="2021-01" db="EMBL/GenBank/DDBJ databases">
        <authorList>
            <person name="Kaushik A."/>
        </authorList>
    </citation>
    <scope>NUCLEOTIDE SEQUENCE</scope>
    <source>
        <strain evidence="1">AG5</strain>
    </source>
</reference>
<feature type="non-terminal residue" evidence="1">
    <location>
        <position position="1"/>
    </location>
</feature>
<name>A0A8H3HYW7_9AGAM</name>
<organism evidence="1 2">
    <name type="scientific">Rhizoctonia solani</name>
    <dbReference type="NCBI Taxonomy" id="456999"/>
    <lineage>
        <taxon>Eukaryota</taxon>
        <taxon>Fungi</taxon>
        <taxon>Dikarya</taxon>
        <taxon>Basidiomycota</taxon>
        <taxon>Agaricomycotina</taxon>
        <taxon>Agaricomycetes</taxon>
        <taxon>Cantharellales</taxon>
        <taxon>Ceratobasidiaceae</taxon>
        <taxon>Rhizoctonia</taxon>
    </lineage>
</organism>
<dbReference type="Gene3D" id="1.25.10.10">
    <property type="entry name" value="Leucine-rich Repeat Variant"/>
    <property type="match status" value="1"/>
</dbReference>
<proteinExistence type="predicted"/>
<protein>
    <submittedName>
        <fullName evidence="1">Uncharacterized protein</fullName>
    </submittedName>
</protein>
<dbReference type="InterPro" id="IPR011989">
    <property type="entry name" value="ARM-like"/>
</dbReference>
<accession>A0A8H3HYW7</accession>
<gene>
    <name evidence="1" type="ORF">RDB_LOCUS108928</name>
</gene>